<accession>A0ABC9EWS3</accession>
<sequence>MLRLRNLLLPHLRGGPHIPSPSHHGGCRLLLSTSAAPFSLEDYLVASCGLAPDQARRASKKALAEASKISVRAFNELSSARHYPGFNPGAVLALLSGIGLSRTDIADVVAANPLLLRSRVDRLEPHLLALRDRVGLSVPQIASFLVVGSRAVRKRHDVCPKILFFINLYGSFENLLHVMKGCNSLLTADLDRVVKPNIAILHQCGMSAQDIAQICSRNSRVLTLNPDRLKEVVHRVEELGVPRSSVSFNLAVAALASTTKEKDTSRLELLKSTLDCSTSEVATAVSKRPDILEMSDENLLRKIQFMINEVGLEPQYILKNPGLLTYSLEKRLVPRHRVIKVLLTKGLLKSNWGFCSLAKLGEKNFRLKFIDCHKDSVTGLADAYAAACGWQCAAR</sequence>
<dbReference type="AlphaFoldDB" id="A0ABC9EWS3"/>
<evidence type="ECO:0000256" key="3">
    <source>
        <dbReference type="ARBA" id="ARBA00022946"/>
    </source>
</evidence>
<evidence type="ECO:0000256" key="1">
    <source>
        <dbReference type="ARBA" id="ARBA00007692"/>
    </source>
</evidence>
<dbReference type="GO" id="GO:0006353">
    <property type="term" value="P:DNA-templated transcription termination"/>
    <property type="evidence" value="ECO:0007669"/>
    <property type="project" value="UniProtKB-KW"/>
</dbReference>
<evidence type="ECO:0000256" key="2">
    <source>
        <dbReference type="ARBA" id="ARBA00022472"/>
    </source>
</evidence>
<dbReference type="EMBL" id="OZ075115">
    <property type="protein sequence ID" value="CAL5064734.1"/>
    <property type="molecule type" value="Genomic_DNA"/>
</dbReference>
<keyword evidence="3" id="KW-0809">Transit peptide</keyword>
<dbReference type="FunFam" id="1.25.70.10:FF:000001">
    <property type="entry name" value="Mitochondrial transcription termination factor-like"/>
    <property type="match status" value="1"/>
</dbReference>
<protein>
    <submittedName>
        <fullName evidence="4">Uncharacterized protein</fullName>
    </submittedName>
</protein>
<gene>
    <name evidence="4" type="ORF">URODEC1_LOCUS99634</name>
</gene>
<organism evidence="4 5">
    <name type="scientific">Urochloa decumbens</name>
    <dbReference type="NCBI Taxonomy" id="240449"/>
    <lineage>
        <taxon>Eukaryota</taxon>
        <taxon>Viridiplantae</taxon>
        <taxon>Streptophyta</taxon>
        <taxon>Embryophyta</taxon>
        <taxon>Tracheophyta</taxon>
        <taxon>Spermatophyta</taxon>
        <taxon>Magnoliopsida</taxon>
        <taxon>Liliopsida</taxon>
        <taxon>Poales</taxon>
        <taxon>Poaceae</taxon>
        <taxon>PACMAD clade</taxon>
        <taxon>Panicoideae</taxon>
        <taxon>Panicodae</taxon>
        <taxon>Paniceae</taxon>
        <taxon>Melinidinae</taxon>
        <taxon>Urochloa</taxon>
    </lineage>
</organism>
<dbReference type="SMART" id="SM00733">
    <property type="entry name" value="Mterf"/>
    <property type="match status" value="5"/>
</dbReference>
<dbReference type="Pfam" id="PF02536">
    <property type="entry name" value="mTERF"/>
    <property type="match status" value="1"/>
</dbReference>
<dbReference type="PANTHER" id="PTHR13068">
    <property type="entry name" value="CGI-12 PROTEIN-RELATED"/>
    <property type="match status" value="1"/>
</dbReference>
<dbReference type="InterPro" id="IPR003690">
    <property type="entry name" value="MTERF"/>
</dbReference>
<keyword evidence="5" id="KW-1185">Reference proteome</keyword>
<dbReference type="Gene3D" id="1.25.70.10">
    <property type="entry name" value="Transcription termination factor 3, mitochondrial"/>
    <property type="match status" value="2"/>
</dbReference>
<dbReference type="InterPro" id="IPR038538">
    <property type="entry name" value="MTERF_sf"/>
</dbReference>
<name>A0ABC9EWS3_9POAL</name>
<evidence type="ECO:0000313" key="5">
    <source>
        <dbReference type="Proteomes" id="UP001497457"/>
    </source>
</evidence>
<keyword evidence="2" id="KW-0806">Transcription termination</keyword>
<dbReference type="PANTHER" id="PTHR13068:SF235">
    <property type="match status" value="1"/>
</dbReference>
<comment type="similarity">
    <text evidence="1">Belongs to the mTERF family.</text>
</comment>
<proteinExistence type="inferred from homology"/>
<keyword evidence="2" id="KW-0805">Transcription regulation</keyword>
<dbReference type="Proteomes" id="UP001497457">
    <property type="component" value="Chromosome 5rd"/>
</dbReference>
<reference evidence="4" key="1">
    <citation type="submission" date="2024-10" db="EMBL/GenBank/DDBJ databases">
        <authorList>
            <person name="Ryan C."/>
        </authorList>
    </citation>
    <scope>NUCLEOTIDE SEQUENCE [LARGE SCALE GENOMIC DNA]</scope>
</reference>
<keyword evidence="2" id="KW-0804">Transcription</keyword>
<evidence type="ECO:0000313" key="4">
    <source>
        <dbReference type="EMBL" id="CAL5064734.1"/>
    </source>
</evidence>